<dbReference type="InterPro" id="IPR002104">
    <property type="entry name" value="Integrase_catalytic"/>
</dbReference>
<dbReference type="GO" id="GO:0003677">
    <property type="term" value="F:DNA binding"/>
    <property type="evidence" value="ECO:0007669"/>
    <property type="project" value="UniProtKB-KW"/>
</dbReference>
<dbReference type="InterPro" id="IPR011010">
    <property type="entry name" value="DNA_brk_join_enz"/>
</dbReference>
<dbReference type="SUPFAM" id="SSF56349">
    <property type="entry name" value="DNA breaking-rejoining enzymes"/>
    <property type="match status" value="1"/>
</dbReference>
<gene>
    <name evidence="5" type="ORF">BRSU_2813</name>
</gene>
<proteinExistence type="inferred from homology"/>
<dbReference type="InterPro" id="IPR013762">
    <property type="entry name" value="Integrase-like_cat_sf"/>
</dbReference>
<dbReference type="Gene3D" id="1.10.150.130">
    <property type="match status" value="1"/>
</dbReference>
<organism evidence="5 6">
    <name type="scientific">Brachyspira suanatina</name>
    <dbReference type="NCBI Taxonomy" id="381802"/>
    <lineage>
        <taxon>Bacteria</taxon>
        <taxon>Pseudomonadati</taxon>
        <taxon>Spirochaetota</taxon>
        <taxon>Spirochaetia</taxon>
        <taxon>Brachyspirales</taxon>
        <taxon>Brachyspiraceae</taxon>
        <taxon>Brachyspira</taxon>
    </lineage>
</organism>
<dbReference type="GO" id="GO:0015074">
    <property type="term" value="P:DNA integration"/>
    <property type="evidence" value="ECO:0007669"/>
    <property type="project" value="InterPro"/>
</dbReference>
<evidence type="ECO:0000256" key="3">
    <source>
        <dbReference type="ARBA" id="ARBA00023172"/>
    </source>
</evidence>
<accession>A0A0G4KBL2</accession>
<dbReference type="EMBL" id="CVLB01000004">
    <property type="protein sequence ID" value="CRF35700.1"/>
    <property type="molecule type" value="Genomic_DNA"/>
</dbReference>
<evidence type="ECO:0000259" key="4">
    <source>
        <dbReference type="PROSITE" id="PS51898"/>
    </source>
</evidence>
<feature type="domain" description="Tyr recombinase" evidence="4">
    <location>
        <begin position="99"/>
        <end position="274"/>
    </location>
</feature>
<keyword evidence="2" id="KW-0238">DNA-binding</keyword>
<keyword evidence="3" id="KW-0233">DNA recombination</keyword>
<dbReference type="PANTHER" id="PTHR30349">
    <property type="entry name" value="PHAGE INTEGRASE-RELATED"/>
    <property type="match status" value="1"/>
</dbReference>
<dbReference type="InterPro" id="IPR050090">
    <property type="entry name" value="Tyrosine_recombinase_XerCD"/>
</dbReference>
<dbReference type="GO" id="GO:0006310">
    <property type="term" value="P:DNA recombination"/>
    <property type="evidence" value="ECO:0007669"/>
    <property type="project" value="UniProtKB-KW"/>
</dbReference>
<protein>
    <submittedName>
        <fullName evidence="5">Integrase</fullName>
    </submittedName>
</protein>
<dbReference type="InterPro" id="IPR010998">
    <property type="entry name" value="Integrase_recombinase_N"/>
</dbReference>
<keyword evidence="6" id="KW-1185">Reference proteome</keyword>
<dbReference type="AlphaFoldDB" id="A0A0G4KBL2"/>
<evidence type="ECO:0000256" key="2">
    <source>
        <dbReference type="ARBA" id="ARBA00023125"/>
    </source>
</evidence>
<reference evidence="6" key="1">
    <citation type="submission" date="2015-04" db="EMBL/GenBank/DDBJ databases">
        <authorList>
            <person name="Mushtaq Mamoona"/>
        </authorList>
    </citation>
    <scope>NUCLEOTIDE SEQUENCE [LARGE SCALE GENOMIC DNA]</scope>
    <source>
        <strain evidence="6">AN4859/03</strain>
    </source>
</reference>
<comment type="similarity">
    <text evidence="1">Belongs to the 'phage' integrase family.</text>
</comment>
<evidence type="ECO:0000313" key="5">
    <source>
        <dbReference type="EMBL" id="CRF35700.1"/>
    </source>
</evidence>
<evidence type="ECO:0000256" key="1">
    <source>
        <dbReference type="ARBA" id="ARBA00008857"/>
    </source>
</evidence>
<evidence type="ECO:0000313" key="6">
    <source>
        <dbReference type="Proteomes" id="UP000043763"/>
    </source>
</evidence>
<dbReference type="Gene3D" id="1.10.443.10">
    <property type="entry name" value="Intergrase catalytic core"/>
    <property type="match status" value="1"/>
</dbReference>
<dbReference type="Proteomes" id="UP000043763">
    <property type="component" value="Unassembled WGS sequence"/>
</dbReference>
<dbReference type="PANTHER" id="PTHR30349:SF41">
    <property type="entry name" value="INTEGRASE_RECOMBINASE PROTEIN MJ0367-RELATED"/>
    <property type="match status" value="1"/>
</dbReference>
<dbReference type="RefSeq" id="WP_048596177.1">
    <property type="nucleotide sequence ID" value="NZ_CVLB01000004.1"/>
</dbReference>
<dbReference type="Pfam" id="PF00589">
    <property type="entry name" value="Phage_integrase"/>
    <property type="match status" value="1"/>
</dbReference>
<name>A0A0G4KBL2_9SPIR</name>
<dbReference type="OrthoDB" id="334567at2"/>
<dbReference type="PROSITE" id="PS51898">
    <property type="entry name" value="TYR_RECOMBINASE"/>
    <property type="match status" value="1"/>
</dbReference>
<sequence>MNNKIMLTNNQIQNLKNVFGEAYTNVIRQYYKNNENLSYESIIKFLKENKKTKSNATIALYKAALKKLIKYQVKDLNKKAIIDSAFSEIKITKRDNTITQEKIVSKDIVNKMIKLSNEKNKLIIQTLYSTGLRVSELINIKKKDCKKTIEDNITYISVSVIGKGNKERKIKLKIELYNEILKTFQGKIYLFETKNKRAFTRQYIYKIVNTAGLKALGTRQVHPHTLRHSFATHLLIKDNKSLKAVSKYLGHSSTAITSDFYIHDELSIKDLIKF</sequence>